<evidence type="ECO:0000313" key="1">
    <source>
        <dbReference type="EMBL" id="CAG2156621.1"/>
    </source>
</evidence>
<proteinExistence type="predicted"/>
<dbReference type="AlphaFoldDB" id="A0A916J158"/>
<reference evidence="1" key="1">
    <citation type="submission" date="2021-03" db="EMBL/GenBank/DDBJ databases">
        <authorList>
            <person name="Peeters C."/>
        </authorList>
    </citation>
    <scope>NUCLEOTIDE SEQUENCE</scope>
    <source>
        <strain evidence="1">LMG 31506</strain>
    </source>
</reference>
<dbReference type="EMBL" id="CAJPUY010000030">
    <property type="protein sequence ID" value="CAG2156621.1"/>
    <property type="molecule type" value="Genomic_DNA"/>
</dbReference>
<organism evidence="1 2">
    <name type="scientific">Cupriavidus yeoncheonensis</name>
    <dbReference type="NCBI Taxonomy" id="1462994"/>
    <lineage>
        <taxon>Bacteria</taxon>
        <taxon>Pseudomonadati</taxon>
        <taxon>Pseudomonadota</taxon>
        <taxon>Betaproteobacteria</taxon>
        <taxon>Burkholderiales</taxon>
        <taxon>Burkholderiaceae</taxon>
        <taxon>Cupriavidus</taxon>
    </lineage>
</organism>
<keyword evidence="2" id="KW-1185">Reference proteome</keyword>
<name>A0A916J158_9BURK</name>
<dbReference type="Gene3D" id="3.90.226.10">
    <property type="entry name" value="2-enoyl-CoA Hydratase, Chain A, domain 1"/>
    <property type="match status" value="1"/>
</dbReference>
<protein>
    <submittedName>
        <fullName evidence="1">Uncharacterized protein</fullName>
    </submittedName>
</protein>
<comment type="caution">
    <text evidence="1">The sequence shown here is derived from an EMBL/GenBank/DDBJ whole genome shotgun (WGS) entry which is preliminary data.</text>
</comment>
<gene>
    <name evidence="1" type="ORF">LMG31506_05750</name>
</gene>
<dbReference type="RefSeq" id="WP_211950592.1">
    <property type="nucleotide sequence ID" value="NZ_CAJPUY010000030.1"/>
</dbReference>
<dbReference type="Proteomes" id="UP000672934">
    <property type="component" value="Unassembled WGS sequence"/>
</dbReference>
<sequence>MEYIEVVSDRGVMLIGLYRLEGKNAITFDRHGALAESIRDTGRRGEVRAVVIHDSEEAFASGNDDASEATSSFGLCPEFKSCQLPPNNVGTPKATELLPLAEPCTVQEQAECGLFNIPAGTALAHTMELPAIRPTRSLFRRSEEEEKLDPTDLKLPEFARRVRSADPKNALAAFFARRAPGFSLFS</sequence>
<accession>A0A916J158</accession>
<evidence type="ECO:0000313" key="2">
    <source>
        <dbReference type="Proteomes" id="UP000672934"/>
    </source>
</evidence>
<dbReference type="InterPro" id="IPR029045">
    <property type="entry name" value="ClpP/crotonase-like_dom_sf"/>
</dbReference>
<dbReference type="SUPFAM" id="SSF52096">
    <property type="entry name" value="ClpP/crotonase"/>
    <property type="match status" value="1"/>
</dbReference>
<dbReference type="Gene3D" id="3.30.300.220">
    <property type="match status" value="1"/>
</dbReference>